<reference evidence="1 2" key="1">
    <citation type="submission" date="2021-05" db="EMBL/GenBank/DDBJ databases">
        <title>Genome Assembly of Synthetic Allotetraploid Brassica napus Reveals Homoeologous Exchanges between Subgenomes.</title>
        <authorList>
            <person name="Davis J.T."/>
        </authorList>
    </citation>
    <scope>NUCLEOTIDE SEQUENCE [LARGE SCALE GENOMIC DNA]</scope>
    <source>
        <strain evidence="2">cv. Da-Ae</strain>
        <tissue evidence="1">Seedling</tissue>
    </source>
</reference>
<evidence type="ECO:0000313" key="2">
    <source>
        <dbReference type="Proteomes" id="UP000824890"/>
    </source>
</evidence>
<organism evidence="1 2">
    <name type="scientific">Brassica napus</name>
    <name type="common">Rape</name>
    <dbReference type="NCBI Taxonomy" id="3708"/>
    <lineage>
        <taxon>Eukaryota</taxon>
        <taxon>Viridiplantae</taxon>
        <taxon>Streptophyta</taxon>
        <taxon>Embryophyta</taxon>
        <taxon>Tracheophyta</taxon>
        <taxon>Spermatophyta</taxon>
        <taxon>Magnoliopsida</taxon>
        <taxon>eudicotyledons</taxon>
        <taxon>Gunneridae</taxon>
        <taxon>Pentapetalae</taxon>
        <taxon>rosids</taxon>
        <taxon>malvids</taxon>
        <taxon>Brassicales</taxon>
        <taxon>Brassicaceae</taxon>
        <taxon>Brassiceae</taxon>
        <taxon>Brassica</taxon>
    </lineage>
</organism>
<dbReference type="Proteomes" id="UP000824890">
    <property type="component" value="Unassembled WGS sequence"/>
</dbReference>
<proteinExistence type="predicted"/>
<sequence length="480" mass="53609">MWSNSLSLPTRFPRPICFHPSLTPEEPGSPASGLLATSLYFCCISSLWSDYDFSLHYQSLHACAYRLVLFHLRRRTHGSMPVPPPLGIAAHLVQKSPNLRFRSFTGSPAAVTITNRLGKLHRLSHLLSAQSILHGSQSPLHHNLCSRNSYSLSRSESMCSTTTKRSFGVDTTKRFASDTSCRLATAAQLPRHINGSVLSLDDESHRTSSFSDGKTDYGACGLTAHHKTLISFWALSKWVFSTSDLATNVLTSSGPFLKIKRRRQRHHGFVRQIPPAKFVSVPNSQSEMKRISITSPSRLPIFLLPGSIEIHLVSRGNKDGYRAVLFRLMGALASLGSPPIFKPLSLGYFNVFLDYLKLSRAVVSRIQVKIICGSLYFELVSPFNTSILCLLFSCYCCSSYRRAYLRSEHLAFSRYGKRGFWTGHASRITTEQITQKVSATCRWKKEYHNNDFKGKKSSNSNSLNTTMGEAFCTGPYALES</sequence>
<comment type="caution">
    <text evidence="1">The sequence shown here is derived from an EMBL/GenBank/DDBJ whole genome shotgun (WGS) entry which is preliminary data.</text>
</comment>
<dbReference type="EMBL" id="JAGKQM010000019">
    <property type="protein sequence ID" value="KAH0856449.1"/>
    <property type="molecule type" value="Genomic_DNA"/>
</dbReference>
<name>A0ABQ7XKJ3_BRANA</name>
<gene>
    <name evidence="1" type="ORF">HID58_084710</name>
</gene>
<protein>
    <submittedName>
        <fullName evidence="1">Uncharacterized protein</fullName>
    </submittedName>
</protein>
<keyword evidence="2" id="KW-1185">Reference proteome</keyword>
<accession>A0ABQ7XKJ3</accession>
<evidence type="ECO:0000313" key="1">
    <source>
        <dbReference type="EMBL" id="KAH0856449.1"/>
    </source>
</evidence>